<dbReference type="Proteomes" id="UP001595897">
    <property type="component" value="Unassembled WGS sequence"/>
</dbReference>
<sequence>MGKFVLITLVLLFGIVAGWISNERLSSKVTTSSIPERPSTVPEGAIWAGGSDGGMWVSCNKSNLDKLECQIFADVTGVLVEESTFAIQDKDFKPVLYSNGLLEFKARYKSLDSDKN</sequence>
<comment type="caution">
    <text evidence="1">The sequence shown here is derived from an EMBL/GenBank/DDBJ whole genome shotgun (WGS) entry which is preliminary data.</text>
</comment>
<proteinExistence type="predicted"/>
<keyword evidence="2" id="KW-1185">Reference proteome</keyword>
<protein>
    <submittedName>
        <fullName evidence="1">Uncharacterized protein</fullName>
    </submittedName>
</protein>
<dbReference type="RefSeq" id="WP_382410040.1">
    <property type="nucleotide sequence ID" value="NZ_JBHSGU010000012.1"/>
</dbReference>
<gene>
    <name evidence="1" type="ORF">ACFO4O_15155</name>
</gene>
<evidence type="ECO:0000313" key="1">
    <source>
        <dbReference type="EMBL" id="MFC4701501.1"/>
    </source>
</evidence>
<dbReference type="EMBL" id="JBHSGU010000012">
    <property type="protein sequence ID" value="MFC4701501.1"/>
    <property type="molecule type" value="Genomic_DNA"/>
</dbReference>
<organism evidence="1 2">
    <name type="scientific">Glaciecola siphonariae</name>
    <dbReference type="NCBI Taxonomy" id="521012"/>
    <lineage>
        <taxon>Bacteria</taxon>
        <taxon>Pseudomonadati</taxon>
        <taxon>Pseudomonadota</taxon>
        <taxon>Gammaproteobacteria</taxon>
        <taxon>Alteromonadales</taxon>
        <taxon>Alteromonadaceae</taxon>
        <taxon>Glaciecola</taxon>
    </lineage>
</organism>
<reference evidence="2" key="1">
    <citation type="journal article" date="2019" name="Int. J. Syst. Evol. Microbiol.">
        <title>The Global Catalogue of Microorganisms (GCM) 10K type strain sequencing project: providing services to taxonomists for standard genome sequencing and annotation.</title>
        <authorList>
            <consortium name="The Broad Institute Genomics Platform"/>
            <consortium name="The Broad Institute Genome Sequencing Center for Infectious Disease"/>
            <person name="Wu L."/>
            <person name="Ma J."/>
        </authorList>
    </citation>
    <scope>NUCLEOTIDE SEQUENCE [LARGE SCALE GENOMIC DNA]</scope>
    <source>
        <strain evidence="2">KACC 12507</strain>
    </source>
</reference>
<evidence type="ECO:0000313" key="2">
    <source>
        <dbReference type="Proteomes" id="UP001595897"/>
    </source>
</evidence>
<accession>A0ABV9LY56</accession>
<name>A0ABV9LY56_9ALTE</name>